<dbReference type="InterPro" id="IPR003593">
    <property type="entry name" value="AAA+_ATPase"/>
</dbReference>
<dbReference type="Proteomes" id="UP000664277">
    <property type="component" value="Unassembled WGS sequence"/>
</dbReference>
<organism evidence="5 6">
    <name type="scientific">Candidatus Obscuribacter phosphatis</name>
    <dbReference type="NCBI Taxonomy" id="1906157"/>
    <lineage>
        <taxon>Bacteria</taxon>
        <taxon>Bacillati</taxon>
        <taxon>Candidatus Melainabacteria</taxon>
        <taxon>Candidatus Obscuribacterales</taxon>
        <taxon>Candidatus Obscuribacteraceae</taxon>
        <taxon>Candidatus Obscuribacter</taxon>
    </lineage>
</organism>
<keyword evidence="2 5" id="KW-0067">ATP-binding</keyword>
<dbReference type="Gene3D" id="3.40.50.300">
    <property type="entry name" value="P-loop containing nucleotide triphosphate hydrolases"/>
    <property type="match status" value="1"/>
</dbReference>
<keyword evidence="5" id="KW-0645">Protease</keyword>
<keyword evidence="3" id="KW-0143">Chaperone</keyword>
<dbReference type="Gene3D" id="1.10.8.60">
    <property type="match status" value="1"/>
</dbReference>
<dbReference type="PRINTS" id="PR00300">
    <property type="entry name" value="CLPPROTEASEA"/>
</dbReference>
<keyword evidence="5" id="KW-0378">Hydrolase</keyword>
<comment type="caution">
    <text evidence="5">The sequence shown here is derived from an EMBL/GenBank/DDBJ whole genome shotgun (WGS) entry which is preliminary data.</text>
</comment>
<dbReference type="InterPro" id="IPR003959">
    <property type="entry name" value="ATPase_AAA_core"/>
</dbReference>
<dbReference type="GO" id="GO:0034605">
    <property type="term" value="P:cellular response to heat"/>
    <property type="evidence" value="ECO:0007669"/>
    <property type="project" value="TreeGrafter"/>
</dbReference>
<gene>
    <name evidence="5" type="ORF">J0M35_17015</name>
</gene>
<dbReference type="InterPro" id="IPR027417">
    <property type="entry name" value="P-loop_NTPase"/>
</dbReference>
<evidence type="ECO:0000313" key="5">
    <source>
        <dbReference type="EMBL" id="MBN8662071.1"/>
    </source>
</evidence>
<evidence type="ECO:0000313" key="6">
    <source>
        <dbReference type="Proteomes" id="UP000664277"/>
    </source>
</evidence>
<evidence type="ECO:0000256" key="3">
    <source>
        <dbReference type="ARBA" id="ARBA00023186"/>
    </source>
</evidence>
<reference evidence="5" key="1">
    <citation type="submission" date="2021-02" db="EMBL/GenBank/DDBJ databases">
        <title>Genome-Resolved Metagenomics of a Microbial Community Performing Photosynthetic Biological Nutrient Removal.</title>
        <authorList>
            <person name="Mcdaniel E.A."/>
        </authorList>
    </citation>
    <scope>NUCLEOTIDE SEQUENCE</scope>
    <source>
        <strain evidence="5">UWPOB_OBS1</strain>
    </source>
</reference>
<proteinExistence type="predicted"/>
<dbReference type="InterPro" id="IPR019489">
    <property type="entry name" value="Clp_ATPase_C"/>
</dbReference>
<dbReference type="InterPro" id="IPR050130">
    <property type="entry name" value="ClpA_ClpB"/>
</dbReference>
<dbReference type="AlphaFoldDB" id="A0A8J7P9Z2"/>
<dbReference type="GO" id="GO:0008233">
    <property type="term" value="F:peptidase activity"/>
    <property type="evidence" value="ECO:0007669"/>
    <property type="project" value="UniProtKB-KW"/>
</dbReference>
<dbReference type="Pfam" id="PF10431">
    <property type="entry name" value="ClpB_D2-small"/>
    <property type="match status" value="1"/>
</dbReference>
<dbReference type="SUPFAM" id="SSF52540">
    <property type="entry name" value="P-loop containing nucleoside triphosphate hydrolases"/>
    <property type="match status" value="1"/>
</dbReference>
<protein>
    <submittedName>
        <fullName evidence="5">ATP-dependent Clp protease ATP-binding subunit</fullName>
    </submittedName>
</protein>
<feature type="domain" description="AAA+ ATPase" evidence="4">
    <location>
        <begin position="59"/>
        <end position="284"/>
    </location>
</feature>
<dbReference type="InterPro" id="IPR001270">
    <property type="entry name" value="ClpA/B"/>
</dbReference>
<dbReference type="GO" id="GO:0005737">
    <property type="term" value="C:cytoplasm"/>
    <property type="evidence" value="ECO:0007669"/>
    <property type="project" value="TreeGrafter"/>
</dbReference>
<dbReference type="GO" id="GO:0016887">
    <property type="term" value="F:ATP hydrolysis activity"/>
    <property type="evidence" value="ECO:0007669"/>
    <property type="project" value="InterPro"/>
</dbReference>
<dbReference type="GO" id="GO:0006508">
    <property type="term" value="P:proteolysis"/>
    <property type="evidence" value="ECO:0007669"/>
    <property type="project" value="UniProtKB-KW"/>
</dbReference>
<sequence length="510" mass="57614">MSTTQTVKTGRRIDIKAPTQNEEHMFDFLNSRVIGQTEACRAAVRIKTRALSPLKRSGCAGFYAFQGEPGVGKTELVKTICQYLHGDPNAFVLIDGGLLQDDAQVSSLTGAPPMYVGYEDPDKAKKRRDEEAKALEKLRAEHPELAAKYKTFNPRKLLTRENLVKSRGNSKVPLSIVFIDEADKMNPRVDDIFLNGVVNGFLMMSDNEIVEVGDVVFIIAGNHGSTRVVSRKQPIGFRQESVAEEHAEARDLILNAMKERHRPEFLDRIDEIIFFNKLQPEDLKRITSLRIEEVVNAYYERMPRGTAFTVRVENSARDFIYNEAMKANGNARRIGRAVKQHFEDDLARLISKLVDNAENITIEDLLVVSHREGAPELDWDVFEDEGVPADGDKLIQVRPDTPVSQIFLGRERVRKTLKLKAKGSTKQVYKVVIPCQSNDEMTENFRMFGQELREILELPLVSFEMAFKAPWVLTLFVECTVDQSKLLEEHFDGDGVVTVTDRKPSEDAAA</sequence>
<dbReference type="PANTHER" id="PTHR11638:SF18">
    <property type="entry name" value="HEAT SHOCK PROTEIN 104"/>
    <property type="match status" value="1"/>
</dbReference>
<evidence type="ECO:0000259" key="4">
    <source>
        <dbReference type="SMART" id="SM00382"/>
    </source>
</evidence>
<dbReference type="GO" id="GO:0005524">
    <property type="term" value="F:ATP binding"/>
    <property type="evidence" value="ECO:0007669"/>
    <property type="project" value="UniProtKB-KW"/>
</dbReference>
<name>A0A8J7P9Z2_9BACT</name>
<accession>A0A8J7P9Z2</accession>
<keyword evidence="1" id="KW-0547">Nucleotide-binding</keyword>
<dbReference type="SMART" id="SM00382">
    <property type="entry name" value="AAA"/>
    <property type="match status" value="1"/>
</dbReference>
<evidence type="ECO:0000256" key="1">
    <source>
        <dbReference type="ARBA" id="ARBA00022741"/>
    </source>
</evidence>
<dbReference type="EMBL" id="JAFLCK010000030">
    <property type="protein sequence ID" value="MBN8662071.1"/>
    <property type="molecule type" value="Genomic_DNA"/>
</dbReference>
<evidence type="ECO:0000256" key="2">
    <source>
        <dbReference type="ARBA" id="ARBA00022840"/>
    </source>
</evidence>
<dbReference type="PANTHER" id="PTHR11638">
    <property type="entry name" value="ATP-DEPENDENT CLP PROTEASE"/>
    <property type="match status" value="1"/>
</dbReference>
<dbReference type="Pfam" id="PF07724">
    <property type="entry name" value="AAA_2"/>
    <property type="match status" value="2"/>
</dbReference>